<dbReference type="GO" id="GO:0008768">
    <property type="term" value="F:UDP-sugar diphosphatase activity"/>
    <property type="evidence" value="ECO:0007669"/>
    <property type="project" value="TreeGrafter"/>
</dbReference>
<dbReference type="Proteomes" id="UP000067625">
    <property type="component" value="Chromosome"/>
</dbReference>
<keyword evidence="1" id="KW-0732">Signal</keyword>
<dbReference type="Gene3D" id="3.90.780.10">
    <property type="entry name" value="5'-Nucleotidase, C-terminal domain"/>
    <property type="match status" value="1"/>
</dbReference>
<organism evidence="5 6">
    <name type="scientific">Bacillus gobiensis</name>
    <dbReference type="NCBI Taxonomy" id="1441095"/>
    <lineage>
        <taxon>Bacteria</taxon>
        <taxon>Bacillati</taxon>
        <taxon>Bacillota</taxon>
        <taxon>Bacilli</taxon>
        <taxon>Bacillales</taxon>
        <taxon>Bacillaceae</taxon>
        <taxon>Bacillus</taxon>
    </lineage>
</organism>
<protein>
    <submittedName>
        <fullName evidence="5">5'-nucleotidase</fullName>
    </submittedName>
</protein>
<comment type="similarity">
    <text evidence="2">Belongs to the 5'-nucleotidase family.</text>
</comment>
<evidence type="ECO:0000256" key="1">
    <source>
        <dbReference type="ARBA" id="ARBA00022729"/>
    </source>
</evidence>
<dbReference type="GO" id="GO:0009166">
    <property type="term" value="P:nucleotide catabolic process"/>
    <property type="evidence" value="ECO:0007669"/>
    <property type="project" value="InterPro"/>
</dbReference>
<dbReference type="SUPFAM" id="SSF56300">
    <property type="entry name" value="Metallo-dependent phosphatases"/>
    <property type="match status" value="1"/>
</dbReference>
<dbReference type="Pfam" id="PF02872">
    <property type="entry name" value="5_nucleotid_C"/>
    <property type="match status" value="1"/>
</dbReference>
<dbReference type="InterPro" id="IPR008334">
    <property type="entry name" value="5'-Nucleotdase_C"/>
</dbReference>
<dbReference type="InterPro" id="IPR011240">
    <property type="entry name" value="Pesterase_YunD"/>
</dbReference>
<dbReference type="GO" id="GO:0000166">
    <property type="term" value="F:nucleotide binding"/>
    <property type="evidence" value="ECO:0007669"/>
    <property type="project" value="UniProtKB-KW"/>
</dbReference>
<dbReference type="PANTHER" id="PTHR11575">
    <property type="entry name" value="5'-NUCLEOTIDASE-RELATED"/>
    <property type="match status" value="1"/>
</dbReference>
<dbReference type="GO" id="GO:0008253">
    <property type="term" value="F:5'-nucleotidase activity"/>
    <property type="evidence" value="ECO:0007669"/>
    <property type="project" value="TreeGrafter"/>
</dbReference>
<dbReference type="SUPFAM" id="SSF55816">
    <property type="entry name" value="5'-nucleotidase (syn. UDP-sugar hydrolase), C-terminal domain"/>
    <property type="match status" value="1"/>
</dbReference>
<dbReference type="InterPro" id="IPR006179">
    <property type="entry name" value="5_nucleotidase/apyrase"/>
</dbReference>
<dbReference type="InterPro" id="IPR004843">
    <property type="entry name" value="Calcineurin-like_PHP"/>
</dbReference>
<dbReference type="CDD" id="cd00845">
    <property type="entry name" value="MPP_UshA_N_like"/>
    <property type="match status" value="1"/>
</dbReference>
<dbReference type="PRINTS" id="PR01607">
    <property type="entry name" value="APYRASEFAMLY"/>
</dbReference>
<dbReference type="Pfam" id="PF00149">
    <property type="entry name" value="Metallophos"/>
    <property type="match status" value="1"/>
</dbReference>
<dbReference type="PIRSF" id="PIRSF036361">
    <property type="entry name" value="YunD"/>
    <property type="match status" value="1"/>
</dbReference>
<evidence type="ECO:0000313" key="6">
    <source>
        <dbReference type="Proteomes" id="UP000067625"/>
    </source>
</evidence>
<gene>
    <name evidence="5" type="ORF">AM592_12220</name>
</gene>
<keyword evidence="2" id="KW-0547">Nucleotide-binding</keyword>
<proteinExistence type="inferred from homology"/>
<dbReference type="STRING" id="1441095.AM592_12220"/>
<dbReference type="AlphaFoldDB" id="A0A0M4FS10"/>
<dbReference type="Gene3D" id="3.60.21.10">
    <property type="match status" value="1"/>
</dbReference>
<feature type="domain" description="5'-Nucleotidase C-terminal" evidence="4">
    <location>
        <begin position="288"/>
        <end position="428"/>
    </location>
</feature>
<evidence type="ECO:0000259" key="3">
    <source>
        <dbReference type="Pfam" id="PF00149"/>
    </source>
</evidence>
<dbReference type="OrthoDB" id="9793179at2"/>
<dbReference type="InterPro" id="IPR036907">
    <property type="entry name" value="5'-Nucleotdase_C_sf"/>
</dbReference>
<name>A0A0M4FS10_9BACI</name>
<feature type="domain" description="Calcineurin-like phosphoesterase" evidence="3">
    <location>
        <begin position="7"/>
        <end position="205"/>
    </location>
</feature>
<sequence length="463" mass="52664">MRETLHLFHTNDLHSHFENWPKIAQYIETKRNELQKKKEESLVFDIGDHVDRFHMISEATFGKANIELLNDICCDGATIGNNEGITLPHEKLDTLYADAKFPIVLSNLYDLNGKRPDWLMPYYIKTLKNNMKLAILGVTVSYYDVYEVLDWKITDPFESISEVINEVREQADIIVLLSHLGISDDILAAKRFPEIDVILGSHTHHLLENGQYENGVLLGCAEKYGHFVGHIELQLDSETKTIHGKKASVQKVEDLTESSIRAKDFLQKEEKKASEILNQEVATISSTLEVNWFYSSSLPKLLAEALREWCGTEIGMVNSGVILQSLEKGSVTRKDLHSICPHPINPIKVFLEGDELKEIILHAATDQMEQFQIKGLGFRGEVMGKMMYSGIELETERLQDGLVHVKSILINQEPLVPDRVYSVGTIDMFTLGSFFPSIRNATNKIYFMPEFLRDLLAWKLSKA</sequence>
<dbReference type="InterPro" id="IPR029052">
    <property type="entry name" value="Metallo-depent_PP-like"/>
</dbReference>
<reference evidence="6" key="1">
    <citation type="submission" date="2015-08" db="EMBL/GenBank/DDBJ databases">
        <title>Genome sequencing project for genomic taxonomy and phylogenomics of Bacillus-like bacteria.</title>
        <authorList>
            <person name="Liu B."/>
            <person name="Wang J."/>
            <person name="Zhu Y."/>
            <person name="Liu G."/>
            <person name="Chen Q."/>
            <person name="Chen Z."/>
            <person name="Lan J."/>
            <person name="Che J."/>
            <person name="Ge C."/>
            <person name="Shi H."/>
            <person name="Pan Z."/>
            <person name="Liu X."/>
        </authorList>
    </citation>
    <scope>NUCLEOTIDE SEQUENCE [LARGE SCALE GENOMIC DNA]</scope>
    <source>
        <strain evidence="6">FJAT-4402</strain>
    </source>
</reference>
<dbReference type="EMBL" id="CP012600">
    <property type="protein sequence ID" value="ALC82259.1"/>
    <property type="molecule type" value="Genomic_DNA"/>
</dbReference>
<dbReference type="PANTHER" id="PTHR11575:SF23">
    <property type="entry name" value="5-NUCLEOTIDASE FAMILY PROTEIN"/>
    <property type="match status" value="1"/>
</dbReference>
<evidence type="ECO:0000313" key="5">
    <source>
        <dbReference type="EMBL" id="ALC82259.1"/>
    </source>
</evidence>
<accession>A0A0M4FS10</accession>
<reference evidence="5 6" key="2">
    <citation type="journal article" date="2016" name="Int. J. Syst. Evol. Microbiol.">
        <title>Bacillus gobiensis sp. nov., isolated from a soil sample.</title>
        <authorList>
            <person name="Liu B."/>
            <person name="Liu G.H."/>
            <person name="Cetin S."/>
            <person name="Schumann P."/>
            <person name="Pan Z.Z."/>
            <person name="Chen Q.Q."/>
        </authorList>
    </citation>
    <scope>NUCLEOTIDE SEQUENCE [LARGE SCALE GENOMIC DNA]</scope>
    <source>
        <strain evidence="5 6">FJAT-4402</strain>
    </source>
</reference>
<dbReference type="RefSeq" id="WP_053604044.1">
    <property type="nucleotide sequence ID" value="NZ_CP012600.1"/>
</dbReference>
<dbReference type="PATRIC" id="fig|1441095.3.peg.2677"/>
<evidence type="ECO:0000256" key="2">
    <source>
        <dbReference type="RuleBase" id="RU362119"/>
    </source>
</evidence>
<keyword evidence="2" id="KW-0378">Hydrolase</keyword>
<evidence type="ECO:0000259" key="4">
    <source>
        <dbReference type="Pfam" id="PF02872"/>
    </source>
</evidence>
<dbReference type="GO" id="GO:0030288">
    <property type="term" value="C:outer membrane-bounded periplasmic space"/>
    <property type="evidence" value="ECO:0007669"/>
    <property type="project" value="TreeGrafter"/>
</dbReference>
<keyword evidence="6" id="KW-1185">Reference proteome</keyword>